<name>A0A194PX49_PAPXU</name>
<protein>
    <recommendedName>
        <fullName evidence="4">Cuticular protein</fullName>
    </recommendedName>
</protein>
<sequence length="300" mass="31794">MGFSVVVSVVALAGLACATVGDNALDSGERVVLVAPVLAPPKDSRTHANDRSRQFPILVLLAQESQPPSGRETSAKSLGINPQPIYVQKLEDQENAQAVRPNRQKRHLLKSLLLGGGGGGGISFGGGFGLGGGYGGGYGGHGGYEEPTKTIVLVKEHVTMVATVTTAKVDTAADVAAVAAATVAAGRPLRPPLRLLRMPLPIQARPKWQFLPPVPGYVPVYIRSGDTPLEEINPELAEAFHALPAGRSASKLVDAAPEIPDQADQAQPDLVLEPEEHHYEKKFLEKKKKATEVVKPSERR</sequence>
<evidence type="ECO:0000313" key="3">
    <source>
        <dbReference type="Proteomes" id="UP000053268"/>
    </source>
</evidence>
<gene>
    <name evidence="2" type="ORF">RR46_07335</name>
</gene>
<proteinExistence type="predicted"/>
<keyword evidence="1" id="KW-0732">Signal</keyword>
<evidence type="ECO:0000256" key="1">
    <source>
        <dbReference type="SAM" id="SignalP"/>
    </source>
</evidence>
<dbReference type="AlphaFoldDB" id="A0A194PX49"/>
<keyword evidence="3" id="KW-1185">Reference proteome</keyword>
<evidence type="ECO:0008006" key="4">
    <source>
        <dbReference type="Google" id="ProtNLM"/>
    </source>
</evidence>
<dbReference type="EMBL" id="KQ459589">
    <property type="protein sequence ID" value="KPI97588.1"/>
    <property type="molecule type" value="Genomic_DNA"/>
</dbReference>
<accession>A0A194PX49</accession>
<feature type="chain" id="PRO_5008263748" description="Cuticular protein" evidence="1">
    <location>
        <begin position="19"/>
        <end position="300"/>
    </location>
</feature>
<reference evidence="2 3" key="1">
    <citation type="journal article" date="2015" name="Nat. Commun.">
        <title>Outbred genome sequencing and CRISPR/Cas9 gene editing in butterflies.</title>
        <authorList>
            <person name="Li X."/>
            <person name="Fan D."/>
            <person name="Zhang W."/>
            <person name="Liu G."/>
            <person name="Zhang L."/>
            <person name="Zhao L."/>
            <person name="Fang X."/>
            <person name="Chen L."/>
            <person name="Dong Y."/>
            <person name="Chen Y."/>
            <person name="Ding Y."/>
            <person name="Zhao R."/>
            <person name="Feng M."/>
            <person name="Zhu Y."/>
            <person name="Feng Y."/>
            <person name="Jiang X."/>
            <person name="Zhu D."/>
            <person name="Xiang H."/>
            <person name="Feng X."/>
            <person name="Li S."/>
            <person name="Wang J."/>
            <person name="Zhang G."/>
            <person name="Kronforst M.R."/>
            <person name="Wang W."/>
        </authorList>
    </citation>
    <scope>NUCLEOTIDE SEQUENCE [LARGE SCALE GENOMIC DNA]</scope>
    <source>
        <strain evidence="2">Ya'a_city_454_Px</strain>
        <tissue evidence="2">Whole body</tissue>
    </source>
</reference>
<dbReference type="Proteomes" id="UP000053268">
    <property type="component" value="Unassembled WGS sequence"/>
</dbReference>
<dbReference type="STRING" id="66420.A0A194PX49"/>
<organism evidence="2 3">
    <name type="scientific">Papilio xuthus</name>
    <name type="common">Asian swallowtail butterfly</name>
    <dbReference type="NCBI Taxonomy" id="66420"/>
    <lineage>
        <taxon>Eukaryota</taxon>
        <taxon>Metazoa</taxon>
        <taxon>Ecdysozoa</taxon>
        <taxon>Arthropoda</taxon>
        <taxon>Hexapoda</taxon>
        <taxon>Insecta</taxon>
        <taxon>Pterygota</taxon>
        <taxon>Neoptera</taxon>
        <taxon>Endopterygota</taxon>
        <taxon>Lepidoptera</taxon>
        <taxon>Glossata</taxon>
        <taxon>Ditrysia</taxon>
        <taxon>Papilionoidea</taxon>
        <taxon>Papilionidae</taxon>
        <taxon>Papilioninae</taxon>
        <taxon>Papilio</taxon>
    </lineage>
</organism>
<feature type="signal peptide" evidence="1">
    <location>
        <begin position="1"/>
        <end position="18"/>
    </location>
</feature>
<evidence type="ECO:0000313" key="2">
    <source>
        <dbReference type="EMBL" id="KPI97588.1"/>
    </source>
</evidence>